<dbReference type="OrthoDB" id="10368752at2759"/>
<dbReference type="RefSeq" id="XP_044564250.1">
    <property type="nucleotide sequence ID" value="XM_044704540.1"/>
</dbReference>
<gene>
    <name evidence="2" type="ORF">FDP41_001454</name>
</gene>
<feature type="compositionally biased region" description="Basic residues" evidence="1">
    <location>
        <begin position="479"/>
        <end position="488"/>
    </location>
</feature>
<dbReference type="EMBL" id="VFQX01000025">
    <property type="protein sequence ID" value="KAF0979537.1"/>
    <property type="molecule type" value="Genomic_DNA"/>
</dbReference>
<dbReference type="Proteomes" id="UP000444721">
    <property type="component" value="Unassembled WGS sequence"/>
</dbReference>
<name>A0A6A5BQX1_NAEFO</name>
<dbReference type="OMA" id="FEHEYFP"/>
<feature type="region of interest" description="Disordered" evidence="1">
    <location>
        <begin position="439"/>
        <end position="492"/>
    </location>
</feature>
<proteinExistence type="predicted"/>
<feature type="compositionally biased region" description="Polar residues" evidence="1">
    <location>
        <begin position="32"/>
        <end position="73"/>
    </location>
</feature>
<keyword evidence="3" id="KW-1185">Reference proteome</keyword>
<feature type="region of interest" description="Disordered" evidence="1">
    <location>
        <begin position="1"/>
        <end position="73"/>
    </location>
</feature>
<dbReference type="VEuPathDB" id="AmoebaDB:NF0126180"/>
<feature type="compositionally biased region" description="Polar residues" evidence="1">
    <location>
        <begin position="1"/>
        <end position="15"/>
    </location>
</feature>
<protein>
    <submittedName>
        <fullName evidence="2">Uncharacterized protein</fullName>
    </submittedName>
</protein>
<reference evidence="2 3" key="1">
    <citation type="journal article" date="2019" name="Sci. Rep.">
        <title>Nanopore sequencing improves the draft genome of the human pathogenic amoeba Naegleria fowleri.</title>
        <authorList>
            <person name="Liechti N."/>
            <person name="Schurch N."/>
            <person name="Bruggmann R."/>
            <person name="Wittwer M."/>
        </authorList>
    </citation>
    <scope>NUCLEOTIDE SEQUENCE [LARGE SCALE GENOMIC DNA]</scope>
    <source>
        <strain evidence="2 3">ATCC 30894</strain>
    </source>
</reference>
<sequence length="614" mass="68402">MTPEETTTQPSNQVIYQDLPKKHKFKGETKQHQQPSPINHNSTSPGSSFIGNMSANTSTTQDNSQIGNIQNTNAATTSGVTSMIKPEDLNTMVDELDYLIGSAPTASSTLNATCQPSLNNHSSRGTVSFLSSEEEEEAAMQLGNQIGHAVSSQQPLISAAASSNEGDDLYLVVNTLKSDYDTETLKYEYEYFPKDIVRNFTLTLQRMLLKTIQHIAAKNNLTNTDPVLKRGKTITDEHRKEFLIFELGKKAVNVSVKHFLTELDREDMRTALKDLLHYDGAVRELEKASHKEIDPDYTLTAKTVHTLKKSGLRANFKLLFEKLNAETLLDNLQDSTLILFLQALEIEEFDTTHSNLVDAILEEIFLYGAKEVLCKCKKSVLKEAAEASQYDQKKQVFDASPTKEMLSEVILVDEYPHVAEDLMVRLKKKKPHFFESSSKSKKSTADIPSDDEYASPSPSFSSPIGSSYDGDLSSPNAKSYKKRGRKRVINTEGERPQIEKGITFEDLRDKYLVQELIAFAQSKGIKYVGVKKNDLCNSILKYLNGEMILSGQKRGRGRPPKKRKQQELGESHEAGAATEEDEDAMMVGASSILAHGGEASMEHEEDDEEGVDHE</sequence>
<evidence type="ECO:0000313" key="3">
    <source>
        <dbReference type="Proteomes" id="UP000444721"/>
    </source>
</evidence>
<dbReference type="VEuPathDB" id="AmoebaDB:FDP41_001454"/>
<accession>A0A6A5BQX1</accession>
<evidence type="ECO:0000256" key="1">
    <source>
        <dbReference type="SAM" id="MobiDB-lite"/>
    </source>
</evidence>
<dbReference type="AlphaFoldDB" id="A0A6A5BQX1"/>
<organism evidence="2 3">
    <name type="scientific">Naegleria fowleri</name>
    <name type="common">Brain eating amoeba</name>
    <dbReference type="NCBI Taxonomy" id="5763"/>
    <lineage>
        <taxon>Eukaryota</taxon>
        <taxon>Discoba</taxon>
        <taxon>Heterolobosea</taxon>
        <taxon>Tetramitia</taxon>
        <taxon>Eutetramitia</taxon>
        <taxon>Vahlkampfiidae</taxon>
        <taxon>Naegleria</taxon>
    </lineage>
</organism>
<dbReference type="GeneID" id="68108672"/>
<feature type="compositionally biased region" description="Acidic residues" evidence="1">
    <location>
        <begin position="603"/>
        <end position="614"/>
    </location>
</feature>
<dbReference type="VEuPathDB" id="AmoebaDB:NfTy_045840"/>
<feature type="region of interest" description="Disordered" evidence="1">
    <location>
        <begin position="551"/>
        <end position="614"/>
    </location>
</feature>
<evidence type="ECO:0000313" key="2">
    <source>
        <dbReference type="EMBL" id="KAF0979537.1"/>
    </source>
</evidence>
<feature type="compositionally biased region" description="Low complexity" evidence="1">
    <location>
        <begin position="455"/>
        <end position="467"/>
    </location>
</feature>
<comment type="caution">
    <text evidence="2">The sequence shown here is derived from an EMBL/GenBank/DDBJ whole genome shotgun (WGS) entry which is preliminary data.</text>
</comment>
<feature type="compositionally biased region" description="Basic residues" evidence="1">
    <location>
        <begin position="553"/>
        <end position="564"/>
    </location>
</feature>